<dbReference type="Proteomes" id="UP001630127">
    <property type="component" value="Unassembled WGS sequence"/>
</dbReference>
<protein>
    <submittedName>
        <fullName evidence="1">Uncharacterized protein</fullName>
    </submittedName>
</protein>
<dbReference type="EMBL" id="JBJUIK010000015">
    <property type="protein sequence ID" value="KAL3502102.1"/>
    <property type="molecule type" value="Genomic_DNA"/>
</dbReference>
<comment type="caution">
    <text evidence="1">The sequence shown here is derived from an EMBL/GenBank/DDBJ whole genome shotgun (WGS) entry which is preliminary data.</text>
</comment>
<organism evidence="1 2">
    <name type="scientific">Cinchona calisaya</name>
    <dbReference type="NCBI Taxonomy" id="153742"/>
    <lineage>
        <taxon>Eukaryota</taxon>
        <taxon>Viridiplantae</taxon>
        <taxon>Streptophyta</taxon>
        <taxon>Embryophyta</taxon>
        <taxon>Tracheophyta</taxon>
        <taxon>Spermatophyta</taxon>
        <taxon>Magnoliopsida</taxon>
        <taxon>eudicotyledons</taxon>
        <taxon>Gunneridae</taxon>
        <taxon>Pentapetalae</taxon>
        <taxon>asterids</taxon>
        <taxon>lamiids</taxon>
        <taxon>Gentianales</taxon>
        <taxon>Rubiaceae</taxon>
        <taxon>Cinchonoideae</taxon>
        <taxon>Cinchoneae</taxon>
        <taxon>Cinchona</taxon>
    </lineage>
</organism>
<dbReference type="PANTHER" id="PTHR23155:SF1152">
    <property type="entry name" value="AAA+ ATPASE DOMAIN-CONTAINING PROTEIN"/>
    <property type="match status" value="1"/>
</dbReference>
<dbReference type="GO" id="GO:0005737">
    <property type="term" value="C:cytoplasm"/>
    <property type="evidence" value="ECO:0007669"/>
    <property type="project" value="UniProtKB-SubCell"/>
</dbReference>
<sequence length="260" mass="30312">MKVETKREVMISVYSNVVNERNYKNSTPTEHFLHHIISIITNSLSALEAICIAGEDRVHNTALARRIFDDPRVELTFPIRIWITLPRGMHRKRYLVMPLQSIKGEKFSDYEFPKMDEVLLCSSLKRELKYSRYLVVVYDICSIQRMDFSFFSFKFLRVLDVGYLRIEHFPSVELKLIHLRFLAVTAACQLPSSLFELWNLQTLIVYGPWISRKHGKSPALPPEIWKMHHLRHVKLSAACYLPDPLISEDDGSNALVLHDL</sequence>
<dbReference type="Gene3D" id="3.80.10.10">
    <property type="entry name" value="Ribonuclease Inhibitor"/>
    <property type="match status" value="1"/>
</dbReference>
<name>A0ABD2Y6Q0_9GENT</name>
<dbReference type="InterPro" id="IPR044974">
    <property type="entry name" value="Disease_R_plants"/>
</dbReference>
<dbReference type="SUPFAM" id="SSF52058">
    <property type="entry name" value="L domain-like"/>
    <property type="match status" value="1"/>
</dbReference>
<dbReference type="InterPro" id="IPR032675">
    <property type="entry name" value="LRR_dom_sf"/>
</dbReference>
<evidence type="ECO:0000313" key="2">
    <source>
        <dbReference type="Proteomes" id="UP001630127"/>
    </source>
</evidence>
<accession>A0ABD2Y6Q0</accession>
<keyword evidence="2" id="KW-1185">Reference proteome</keyword>
<reference evidence="1 2" key="1">
    <citation type="submission" date="2024-11" db="EMBL/GenBank/DDBJ databases">
        <title>A near-complete genome assembly of Cinchona calisaya.</title>
        <authorList>
            <person name="Lian D.C."/>
            <person name="Zhao X.W."/>
            <person name="Wei L."/>
        </authorList>
    </citation>
    <scope>NUCLEOTIDE SEQUENCE [LARGE SCALE GENOMIC DNA]</scope>
    <source>
        <tissue evidence="1">Nenye</tissue>
    </source>
</reference>
<dbReference type="PANTHER" id="PTHR23155">
    <property type="entry name" value="DISEASE RESISTANCE PROTEIN RP"/>
    <property type="match status" value="1"/>
</dbReference>
<gene>
    <name evidence="1" type="ORF">ACH5RR_036551</name>
</gene>
<dbReference type="AlphaFoldDB" id="A0ABD2Y6Q0"/>
<evidence type="ECO:0000313" key="1">
    <source>
        <dbReference type="EMBL" id="KAL3502102.1"/>
    </source>
</evidence>
<proteinExistence type="predicted"/>